<organism evidence="3 4">
    <name type="scientific">Corchorus olitorius</name>
    <dbReference type="NCBI Taxonomy" id="93759"/>
    <lineage>
        <taxon>Eukaryota</taxon>
        <taxon>Viridiplantae</taxon>
        <taxon>Streptophyta</taxon>
        <taxon>Embryophyta</taxon>
        <taxon>Tracheophyta</taxon>
        <taxon>Spermatophyta</taxon>
        <taxon>Magnoliopsida</taxon>
        <taxon>eudicotyledons</taxon>
        <taxon>Gunneridae</taxon>
        <taxon>Pentapetalae</taxon>
        <taxon>rosids</taxon>
        <taxon>malvids</taxon>
        <taxon>Malvales</taxon>
        <taxon>Malvaceae</taxon>
        <taxon>Grewioideae</taxon>
        <taxon>Apeibeae</taxon>
        <taxon>Corchorus</taxon>
    </lineage>
</organism>
<keyword evidence="4" id="KW-1185">Reference proteome</keyword>
<feature type="region of interest" description="Disordered" evidence="1">
    <location>
        <begin position="49"/>
        <end position="98"/>
    </location>
</feature>
<evidence type="ECO:0008006" key="5">
    <source>
        <dbReference type="Google" id="ProtNLM"/>
    </source>
</evidence>
<feature type="compositionally biased region" description="Basic and acidic residues" evidence="1">
    <location>
        <begin position="50"/>
        <end position="71"/>
    </location>
</feature>
<protein>
    <recommendedName>
        <fullName evidence="5">Transmembrane protein</fullName>
    </recommendedName>
</protein>
<accession>A0A1R3HND1</accession>
<sequence length="212" mass="23871">MDLEAEASEGFSEWEQIQYSPTNSTSPTTDMIPIKDNDLRHELSVFPPSCREDLEVKPEEQEQEEVHHIQNDEEVNSSVQDSWSTTGEEAEAESNPLPLKKPNEIGKILTSGIVKVAARVKNYVGVAFGCGVWSVGAASGVIAAVLLSVVYAKVRRWRRTTRPRLIKEEKKDYNLMSLIQDKDQKINQLMAQIAHMNELLSARRRVPVLRVS</sequence>
<reference evidence="4" key="1">
    <citation type="submission" date="2013-09" db="EMBL/GenBank/DDBJ databases">
        <title>Corchorus olitorius genome sequencing.</title>
        <authorList>
            <person name="Alam M."/>
            <person name="Haque M.S."/>
            <person name="Islam M.S."/>
            <person name="Emdad E.M."/>
            <person name="Islam M.M."/>
            <person name="Ahmed B."/>
            <person name="Halim A."/>
            <person name="Hossen Q.M.M."/>
            <person name="Hossain M.Z."/>
            <person name="Ahmed R."/>
            <person name="Khan M.M."/>
            <person name="Islam R."/>
            <person name="Rashid M.M."/>
            <person name="Khan S.A."/>
            <person name="Rahman M.S."/>
            <person name="Alam M."/>
            <person name="Yahiya A.S."/>
            <person name="Khan M.S."/>
            <person name="Azam M.S."/>
            <person name="Haque T."/>
            <person name="Lashkar M.Z.H."/>
            <person name="Akhand A.I."/>
            <person name="Morshed G."/>
            <person name="Roy S."/>
            <person name="Uddin K.S."/>
            <person name="Rabeya T."/>
            <person name="Hossain A.S."/>
            <person name="Chowdhury A."/>
            <person name="Snigdha A.R."/>
            <person name="Mortoza M.S."/>
            <person name="Matin S.A."/>
            <person name="Hoque S.M.E."/>
            <person name="Islam M.K."/>
            <person name="Roy D.K."/>
            <person name="Haider R."/>
            <person name="Moosa M.M."/>
            <person name="Elias S.M."/>
            <person name="Hasan A.M."/>
            <person name="Jahan S."/>
            <person name="Shafiuddin M."/>
            <person name="Mahmood N."/>
            <person name="Shommy N.S."/>
        </authorList>
    </citation>
    <scope>NUCLEOTIDE SEQUENCE [LARGE SCALE GENOMIC DNA]</scope>
    <source>
        <strain evidence="4">cv. O-4</strain>
    </source>
</reference>
<feature type="compositionally biased region" description="Polar residues" evidence="1">
    <location>
        <begin position="76"/>
        <end position="87"/>
    </location>
</feature>
<feature type="transmembrane region" description="Helical" evidence="2">
    <location>
        <begin position="123"/>
        <end position="152"/>
    </location>
</feature>
<dbReference type="AlphaFoldDB" id="A0A1R3HND1"/>
<evidence type="ECO:0000313" key="3">
    <source>
        <dbReference type="EMBL" id="OMO71865.1"/>
    </source>
</evidence>
<keyword evidence="2" id="KW-0812">Transmembrane</keyword>
<gene>
    <name evidence="3" type="ORF">COLO4_27972</name>
</gene>
<keyword evidence="2" id="KW-1133">Transmembrane helix</keyword>
<evidence type="ECO:0000313" key="4">
    <source>
        <dbReference type="Proteomes" id="UP000187203"/>
    </source>
</evidence>
<feature type="compositionally biased region" description="Polar residues" evidence="1">
    <location>
        <begin position="15"/>
        <end position="29"/>
    </location>
</feature>
<dbReference type="OrthoDB" id="734536at2759"/>
<feature type="region of interest" description="Disordered" evidence="1">
    <location>
        <begin position="1"/>
        <end position="31"/>
    </location>
</feature>
<evidence type="ECO:0000256" key="2">
    <source>
        <dbReference type="SAM" id="Phobius"/>
    </source>
</evidence>
<dbReference type="PANTHER" id="PTHR37206">
    <property type="entry name" value="TRANSMEMBRANE PROTEIN"/>
    <property type="match status" value="1"/>
</dbReference>
<dbReference type="EMBL" id="AWUE01019720">
    <property type="protein sequence ID" value="OMO71865.1"/>
    <property type="molecule type" value="Genomic_DNA"/>
</dbReference>
<dbReference type="PANTHER" id="PTHR37206:SF4">
    <property type="entry name" value="TRANSMEMBRANE PROTEIN"/>
    <property type="match status" value="1"/>
</dbReference>
<comment type="caution">
    <text evidence="3">The sequence shown here is derived from an EMBL/GenBank/DDBJ whole genome shotgun (WGS) entry which is preliminary data.</text>
</comment>
<keyword evidence="2" id="KW-0472">Membrane</keyword>
<evidence type="ECO:0000256" key="1">
    <source>
        <dbReference type="SAM" id="MobiDB-lite"/>
    </source>
</evidence>
<dbReference type="Proteomes" id="UP000187203">
    <property type="component" value="Unassembled WGS sequence"/>
</dbReference>
<name>A0A1R3HND1_9ROSI</name>
<proteinExistence type="predicted"/>